<dbReference type="InterPro" id="IPR001452">
    <property type="entry name" value="SH3_domain"/>
</dbReference>
<name>A0ABQ8FJI6_9FUNG</name>
<gene>
    <name evidence="6" type="ORF">BASA50_003065</name>
</gene>
<organism evidence="6 7">
    <name type="scientific">Batrachochytrium salamandrivorans</name>
    <dbReference type="NCBI Taxonomy" id="1357716"/>
    <lineage>
        <taxon>Eukaryota</taxon>
        <taxon>Fungi</taxon>
        <taxon>Fungi incertae sedis</taxon>
        <taxon>Chytridiomycota</taxon>
        <taxon>Chytridiomycota incertae sedis</taxon>
        <taxon>Chytridiomycetes</taxon>
        <taxon>Rhizophydiales</taxon>
        <taxon>Rhizophydiales incertae sedis</taxon>
        <taxon>Batrachochytrium</taxon>
    </lineage>
</organism>
<evidence type="ECO:0000313" key="7">
    <source>
        <dbReference type="Proteomes" id="UP001648503"/>
    </source>
</evidence>
<accession>A0ABQ8FJI6</accession>
<evidence type="ECO:0000256" key="2">
    <source>
        <dbReference type="PROSITE-ProRule" id="PRU00192"/>
    </source>
</evidence>
<evidence type="ECO:0000256" key="3">
    <source>
        <dbReference type="SAM" id="MobiDB-lite"/>
    </source>
</evidence>
<evidence type="ECO:0000256" key="1">
    <source>
        <dbReference type="ARBA" id="ARBA00022443"/>
    </source>
</evidence>
<keyword evidence="1 2" id="KW-0728">SH3 domain</keyword>
<dbReference type="SUPFAM" id="SSF50044">
    <property type="entry name" value="SH3-domain"/>
    <property type="match status" value="1"/>
</dbReference>
<proteinExistence type="predicted"/>
<protein>
    <recommendedName>
        <fullName evidence="5">SH3 domain-containing protein</fullName>
    </recommendedName>
</protein>
<dbReference type="Proteomes" id="UP001648503">
    <property type="component" value="Unassembled WGS sequence"/>
</dbReference>
<feature type="domain" description="SH3" evidence="5">
    <location>
        <begin position="185"/>
        <end position="246"/>
    </location>
</feature>
<dbReference type="EMBL" id="JAFCIX010000066">
    <property type="protein sequence ID" value="KAH6599368.1"/>
    <property type="molecule type" value="Genomic_DNA"/>
</dbReference>
<comment type="caution">
    <text evidence="6">The sequence shown here is derived from an EMBL/GenBank/DDBJ whole genome shotgun (WGS) entry which is preliminary data.</text>
</comment>
<dbReference type="SMART" id="SM00326">
    <property type="entry name" value="SH3"/>
    <property type="match status" value="1"/>
</dbReference>
<keyword evidence="4" id="KW-0812">Transmembrane</keyword>
<dbReference type="InterPro" id="IPR036028">
    <property type="entry name" value="SH3-like_dom_sf"/>
</dbReference>
<feature type="region of interest" description="Disordered" evidence="3">
    <location>
        <begin position="284"/>
        <end position="308"/>
    </location>
</feature>
<dbReference type="Gene3D" id="2.30.30.40">
    <property type="entry name" value="SH3 Domains"/>
    <property type="match status" value="1"/>
</dbReference>
<keyword evidence="4" id="KW-1133">Transmembrane helix</keyword>
<sequence length="363" mass="39354">MTGQDSKSDELSHINSSLKPSLHNGISFVEGTINSGEQIQPHFTPEQTQSPYDSTELCNPMSGYDSTVAAVQRSNTEAVPLSGEQTDATLQSTNSPMGVASIIPYEPKTTHLDIPQPQTKAIITTICTPLSQSHNLASSHSPGPFISSENRSSFDSATGKPIALLLSNLKPARTSLLNTLSIPKPQQASYRATADYLPKSSNEIQVSLGDLLIITRSFKDDWILGKNESTQAVGLFPATCLGAEWDVGSKTDSLYPNSLAPVTHTPNTNRRSIIDFYMSRSSISKTPSQMEGPNYVDRSDTKPSSLTTDTTLQYGQQEPLNQGHTMTPQGMPLMQKWLIFFGSLISLIVIVCVGINIPGSHWL</sequence>
<reference evidence="6 7" key="1">
    <citation type="submission" date="2021-02" db="EMBL/GenBank/DDBJ databases">
        <title>Variation within the Batrachochytrium salamandrivorans European outbreak.</title>
        <authorList>
            <person name="Kelly M."/>
            <person name="Pasmans F."/>
            <person name="Shea T.P."/>
            <person name="Munoz J.F."/>
            <person name="Carranza S."/>
            <person name="Cuomo C.A."/>
            <person name="Martel A."/>
        </authorList>
    </citation>
    <scope>NUCLEOTIDE SEQUENCE [LARGE SCALE GENOMIC DNA]</scope>
    <source>
        <strain evidence="6 7">AMFP18/2</strain>
    </source>
</reference>
<dbReference type="Pfam" id="PF14604">
    <property type="entry name" value="SH3_9"/>
    <property type="match status" value="1"/>
</dbReference>
<feature type="transmembrane region" description="Helical" evidence="4">
    <location>
        <begin position="337"/>
        <end position="357"/>
    </location>
</feature>
<dbReference type="PROSITE" id="PS50002">
    <property type="entry name" value="SH3"/>
    <property type="match status" value="1"/>
</dbReference>
<evidence type="ECO:0000256" key="4">
    <source>
        <dbReference type="SAM" id="Phobius"/>
    </source>
</evidence>
<evidence type="ECO:0000313" key="6">
    <source>
        <dbReference type="EMBL" id="KAH6599368.1"/>
    </source>
</evidence>
<keyword evidence="7" id="KW-1185">Reference proteome</keyword>
<evidence type="ECO:0000259" key="5">
    <source>
        <dbReference type="PROSITE" id="PS50002"/>
    </source>
</evidence>
<dbReference type="CDD" id="cd00174">
    <property type="entry name" value="SH3"/>
    <property type="match status" value="1"/>
</dbReference>
<feature type="region of interest" description="Disordered" evidence="3">
    <location>
        <begin position="1"/>
        <end position="24"/>
    </location>
</feature>
<keyword evidence="4" id="KW-0472">Membrane</keyword>
<feature type="compositionally biased region" description="Basic and acidic residues" evidence="3">
    <location>
        <begin position="1"/>
        <end position="12"/>
    </location>
</feature>